<proteinExistence type="inferred from homology"/>
<dbReference type="PROSITE" id="PS50173">
    <property type="entry name" value="UMUC"/>
    <property type="match status" value="1"/>
</dbReference>
<dbReference type="SUPFAM" id="SSF56672">
    <property type="entry name" value="DNA/RNA polymerases"/>
    <property type="match status" value="1"/>
</dbReference>
<dbReference type="Gene3D" id="3.30.70.270">
    <property type="match status" value="1"/>
</dbReference>
<dbReference type="EMBL" id="CP115149">
    <property type="protein sequence ID" value="WBL34954.1"/>
    <property type="molecule type" value="Genomic_DNA"/>
</dbReference>
<accession>A0ABY7M4C5</accession>
<name>A0ABY7M4C5_9CHLR</name>
<feature type="domain" description="UmuC" evidence="2">
    <location>
        <begin position="12"/>
        <end position="157"/>
    </location>
</feature>
<gene>
    <name evidence="3" type="ORF">O0235_09120</name>
</gene>
<reference evidence="3 4" key="1">
    <citation type="journal article" date="2023" name="ISME J.">
        <title>Thermophilic Dehalococcoidia with unusual traits shed light on an unexpected past.</title>
        <authorList>
            <person name="Palmer M."/>
            <person name="Covington J.K."/>
            <person name="Zhou E.M."/>
            <person name="Thomas S.C."/>
            <person name="Habib N."/>
            <person name="Seymour C.O."/>
            <person name="Lai D."/>
            <person name="Johnston J."/>
            <person name="Hashimi A."/>
            <person name="Jiao J.Y."/>
            <person name="Muok A.R."/>
            <person name="Liu L."/>
            <person name="Xian W.D."/>
            <person name="Zhi X.Y."/>
            <person name="Li M.M."/>
            <person name="Silva L.P."/>
            <person name="Bowen B.P."/>
            <person name="Louie K."/>
            <person name="Briegel A."/>
            <person name="Pett-Ridge J."/>
            <person name="Weber P.K."/>
            <person name="Tocheva E.I."/>
            <person name="Woyke T."/>
            <person name="Northen T.R."/>
            <person name="Mayali X."/>
            <person name="Li W.J."/>
            <person name="Hedlund B.P."/>
        </authorList>
    </citation>
    <scope>NUCLEOTIDE SEQUENCE [LARGE SCALE GENOMIC DNA]</scope>
    <source>
        <strain evidence="3 4">YIM 72310</strain>
    </source>
</reference>
<sequence length="184" mass="18947">MRVLVLAMPRLSVQLARREAPGLRGRPLATVQPRGCGLVVASASAEASAAGVAPGMALEAARARCPALAAVPAKPAAELDELERLTGVLRVKATPHVAAATREAVAVDLAGLEGRFAHELAAAEALAGLARAWTGLDVRAAVADTWEEAEAAARAARRAVVCPARGARGRCRGGRGWPCGWRGR</sequence>
<dbReference type="Proteomes" id="UP001212803">
    <property type="component" value="Chromosome"/>
</dbReference>
<protein>
    <recommendedName>
        <fullName evidence="2">UmuC domain-containing protein</fullName>
    </recommendedName>
</protein>
<evidence type="ECO:0000313" key="3">
    <source>
        <dbReference type="EMBL" id="WBL34954.1"/>
    </source>
</evidence>
<keyword evidence="4" id="KW-1185">Reference proteome</keyword>
<dbReference type="RefSeq" id="WP_270055482.1">
    <property type="nucleotide sequence ID" value="NZ_CP115149.1"/>
</dbReference>
<dbReference type="InterPro" id="IPR043502">
    <property type="entry name" value="DNA/RNA_pol_sf"/>
</dbReference>
<dbReference type="InterPro" id="IPR043128">
    <property type="entry name" value="Rev_trsase/Diguanyl_cyclase"/>
</dbReference>
<evidence type="ECO:0000256" key="1">
    <source>
        <dbReference type="ARBA" id="ARBA00010945"/>
    </source>
</evidence>
<comment type="similarity">
    <text evidence="1">Belongs to the DNA polymerase type-Y family.</text>
</comment>
<evidence type="ECO:0000259" key="2">
    <source>
        <dbReference type="PROSITE" id="PS50173"/>
    </source>
</evidence>
<dbReference type="Gene3D" id="3.40.1170.60">
    <property type="match status" value="1"/>
</dbReference>
<organism evidence="3 4">
    <name type="scientific">Tepidiforma flava</name>
    <dbReference type="NCBI Taxonomy" id="3004094"/>
    <lineage>
        <taxon>Bacteria</taxon>
        <taxon>Bacillati</taxon>
        <taxon>Chloroflexota</taxon>
        <taxon>Tepidiformia</taxon>
        <taxon>Tepidiformales</taxon>
        <taxon>Tepidiformaceae</taxon>
        <taxon>Tepidiforma</taxon>
    </lineage>
</organism>
<evidence type="ECO:0000313" key="4">
    <source>
        <dbReference type="Proteomes" id="UP001212803"/>
    </source>
</evidence>
<dbReference type="InterPro" id="IPR001126">
    <property type="entry name" value="UmuC"/>
</dbReference>
<dbReference type="Pfam" id="PF00817">
    <property type="entry name" value="IMS"/>
    <property type="match status" value="1"/>
</dbReference>